<feature type="transmembrane region" description="Helical" evidence="8">
    <location>
        <begin position="61"/>
        <end position="82"/>
    </location>
</feature>
<dbReference type="EMBL" id="JRVC01000006">
    <property type="protein sequence ID" value="KHS47773.1"/>
    <property type="molecule type" value="Genomic_DNA"/>
</dbReference>
<proteinExistence type="inferred from homology"/>
<feature type="transmembrane region" description="Helical" evidence="8">
    <location>
        <begin position="551"/>
        <end position="572"/>
    </location>
</feature>
<dbReference type="PANTHER" id="PTHR11654">
    <property type="entry name" value="OLIGOPEPTIDE TRANSPORTER-RELATED"/>
    <property type="match status" value="1"/>
</dbReference>
<name>A0A0B8ZNI4_9SPHN</name>
<dbReference type="PROSITE" id="PS01023">
    <property type="entry name" value="PTR2_2"/>
    <property type="match status" value="1"/>
</dbReference>
<dbReference type="InterPro" id="IPR018456">
    <property type="entry name" value="PTR2_symporter_CS"/>
</dbReference>
<keyword evidence="7" id="KW-0813">Transport</keyword>
<feature type="transmembrane region" description="Helical" evidence="8">
    <location>
        <begin position="223"/>
        <end position="247"/>
    </location>
</feature>
<feature type="transmembrane region" description="Helical" evidence="8">
    <location>
        <begin position="521"/>
        <end position="539"/>
    </location>
</feature>
<comment type="similarity">
    <text evidence="2 7">Belongs to the major facilitator superfamily. Proton-dependent oligopeptide transporter (POT/PTR) (TC 2.A.17) family.</text>
</comment>
<feature type="transmembrane region" description="Helical" evidence="8">
    <location>
        <begin position="488"/>
        <end position="509"/>
    </location>
</feature>
<keyword evidence="4" id="KW-0571">Peptide transport</keyword>
<accession>A0A0B8ZNI4</accession>
<dbReference type="GO" id="GO:0006857">
    <property type="term" value="P:oligopeptide transport"/>
    <property type="evidence" value="ECO:0007669"/>
    <property type="project" value="InterPro"/>
</dbReference>
<feature type="transmembrane region" description="Helical" evidence="8">
    <location>
        <begin position="450"/>
        <end position="468"/>
    </location>
</feature>
<dbReference type="GO" id="GO:0016020">
    <property type="term" value="C:membrane"/>
    <property type="evidence" value="ECO:0007669"/>
    <property type="project" value="UniProtKB-SubCell"/>
</dbReference>
<keyword evidence="5 8" id="KW-1133">Transmembrane helix</keyword>
<protein>
    <submittedName>
        <fullName evidence="9">Amino acid/peptide transporter</fullName>
    </submittedName>
</protein>
<evidence type="ECO:0000256" key="7">
    <source>
        <dbReference type="RuleBase" id="RU003755"/>
    </source>
</evidence>
<keyword evidence="6 8" id="KW-0472">Membrane</keyword>
<keyword evidence="3 7" id="KW-0812">Transmembrane</keyword>
<dbReference type="InterPro" id="IPR036259">
    <property type="entry name" value="MFS_trans_sf"/>
</dbReference>
<feature type="transmembrane region" description="Helical" evidence="8">
    <location>
        <begin position="338"/>
        <end position="356"/>
    </location>
</feature>
<dbReference type="AlphaFoldDB" id="A0A0B8ZNI4"/>
<evidence type="ECO:0000256" key="4">
    <source>
        <dbReference type="ARBA" id="ARBA00022856"/>
    </source>
</evidence>
<evidence type="ECO:0000256" key="3">
    <source>
        <dbReference type="ARBA" id="ARBA00022692"/>
    </source>
</evidence>
<feature type="transmembrane region" description="Helical" evidence="8">
    <location>
        <begin position="363"/>
        <end position="383"/>
    </location>
</feature>
<feature type="transmembrane region" description="Helical" evidence="8">
    <location>
        <begin position="293"/>
        <end position="318"/>
    </location>
</feature>
<feature type="transmembrane region" description="Helical" evidence="8">
    <location>
        <begin position="628"/>
        <end position="653"/>
    </location>
</feature>
<comment type="subcellular location">
    <subcellularLocation>
        <location evidence="1 7">Membrane</location>
        <topology evidence="1 7">Multi-pass membrane protein</topology>
    </subcellularLocation>
</comment>
<feature type="transmembrane region" description="Helical" evidence="8">
    <location>
        <begin position="584"/>
        <end position="608"/>
    </location>
</feature>
<feature type="transmembrane region" description="Helical" evidence="8">
    <location>
        <begin position="253"/>
        <end position="272"/>
    </location>
</feature>
<dbReference type="Pfam" id="PF00854">
    <property type="entry name" value="PTR2"/>
    <property type="match status" value="2"/>
</dbReference>
<dbReference type="Proteomes" id="UP000031338">
    <property type="component" value="Unassembled WGS sequence"/>
</dbReference>
<evidence type="ECO:0000256" key="5">
    <source>
        <dbReference type="ARBA" id="ARBA00022989"/>
    </source>
</evidence>
<evidence type="ECO:0000313" key="10">
    <source>
        <dbReference type="Proteomes" id="UP000031338"/>
    </source>
</evidence>
<evidence type="ECO:0000256" key="8">
    <source>
        <dbReference type="SAM" id="Phobius"/>
    </source>
</evidence>
<sequence>MAQEDTNFARTTTTGEWFGHPPQLKRLFTTEMWERFGYYGMRAILTLYLAKHFLFNDTTSTGIYGGFTALVYLTPLIGGLIADRYLGSKRSVKFGAILMAVGYFMLCFGGEAAKPYATIEGQRYDVTVTETAGSEVRSVEMSGQRLEIVGNDDKSVSLKTADGVEAKRIAPGGFQSDGERSQLHIAILLVGLSLVTVGNGFFKPNISTIVGSLYADGDRRRDAGFTIFYMGINLGSLISQFFCPILAESVGWWAGFGLAAIGMTLSWVLFQFDGGRLDGYGERPAGADPRKDWLIYGTALVCVPLFFFLFTNLMAYVAPEPGKGLLGYLLGLPIMGKLMFGTFLLAVPGILIWALASGSRVEFQMMVAAMVLIVFNTVFWTLFEQAGSSLTLFAERNTVLEVGWTRGLFAFFNAYPFTYYLFFALLLGGLGWLLTWFFGNGEPAATRRKMGAGFALVMTAGFIGMVYARARGFATDEVYVMPAGQTQIFNALFIVALAPVFGAMWNAMARRGVEPSIPVKFALALMGVGAGFLLLVWGAQFADAQFKVGLVWLAGLYLVHSMAELCISPVGLSMITKLSMARIVGMMMGVWFLSIAVAQYVAGMVAQVASVETVGGQVTNLKVSLDTYVGVFTTIGWISIGIGAVLLVVAVPLRKLMHGVA</sequence>
<feature type="transmembrane region" description="Helical" evidence="8">
    <location>
        <begin position="183"/>
        <end position="202"/>
    </location>
</feature>
<dbReference type="Gene3D" id="1.20.1250.20">
    <property type="entry name" value="MFS general substrate transporter like domains"/>
    <property type="match status" value="3"/>
</dbReference>
<keyword evidence="10" id="KW-1185">Reference proteome</keyword>
<organism evidence="9 10">
    <name type="scientific">Novosphingobium subterraneum</name>
    <dbReference type="NCBI Taxonomy" id="48936"/>
    <lineage>
        <taxon>Bacteria</taxon>
        <taxon>Pseudomonadati</taxon>
        <taxon>Pseudomonadota</taxon>
        <taxon>Alphaproteobacteria</taxon>
        <taxon>Sphingomonadales</taxon>
        <taxon>Sphingomonadaceae</taxon>
        <taxon>Novosphingobium</taxon>
    </lineage>
</organism>
<gene>
    <name evidence="9" type="ORF">NJ75_01570</name>
</gene>
<dbReference type="GO" id="GO:1904680">
    <property type="term" value="F:peptide transmembrane transporter activity"/>
    <property type="evidence" value="ECO:0007669"/>
    <property type="project" value="InterPro"/>
</dbReference>
<dbReference type="InterPro" id="IPR000109">
    <property type="entry name" value="POT_fam"/>
</dbReference>
<dbReference type="RefSeq" id="WP_039333124.1">
    <property type="nucleotide sequence ID" value="NZ_JRVC01000006.1"/>
</dbReference>
<reference evidence="9 10" key="1">
    <citation type="submission" date="2014-10" db="EMBL/GenBank/DDBJ databases">
        <title>Draft genome sequence of Novosphingobium subterraneum DSM 12447.</title>
        <authorList>
            <person name="Gan H.M."/>
            <person name="Gan H.Y."/>
            <person name="Savka M.A."/>
        </authorList>
    </citation>
    <scope>NUCLEOTIDE SEQUENCE [LARGE SCALE GENOMIC DNA]</scope>
    <source>
        <strain evidence="9 10">DSM 12447</strain>
    </source>
</reference>
<feature type="transmembrane region" description="Helical" evidence="8">
    <location>
        <begin position="417"/>
        <end position="438"/>
    </location>
</feature>
<feature type="transmembrane region" description="Helical" evidence="8">
    <location>
        <begin position="36"/>
        <end position="55"/>
    </location>
</feature>
<dbReference type="CDD" id="cd17346">
    <property type="entry name" value="MFS_DtpA_like"/>
    <property type="match status" value="1"/>
</dbReference>
<evidence type="ECO:0000256" key="2">
    <source>
        <dbReference type="ARBA" id="ARBA00005982"/>
    </source>
</evidence>
<dbReference type="STRING" id="48936.NJ75_01570"/>
<evidence type="ECO:0000256" key="1">
    <source>
        <dbReference type="ARBA" id="ARBA00004141"/>
    </source>
</evidence>
<dbReference type="SUPFAM" id="SSF103473">
    <property type="entry name" value="MFS general substrate transporter"/>
    <property type="match status" value="1"/>
</dbReference>
<comment type="caution">
    <text evidence="9">The sequence shown here is derived from an EMBL/GenBank/DDBJ whole genome shotgun (WGS) entry which is preliminary data.</text>
</comment>
<evidence type="ECO:0000256" key="6">
    <source>
        <dbReference type="ARBA" id="ARBA00023136"/>
    </source>
</evidence>
<dbReference type="PATRIC" id="fig|48936.3.peg.1574"/>
<evidence type="ECO:0000313" key="9">
    <source>
        <dbReference type="EMBL" id="KHS47773.1"/>
    </source>
</evidence>
<dbReference type="InterPro" id="IPR005279">
    <property type="entry name" value="Dipep/tripep_permease"/>
</dbReference>
<keyword evidence="4" id="KW-0653">Protein transport</keyword>
<feature type="transmembrane region" description="Helical" evidence="8">
    <location>
        <begin position="94"/>
        <end position="113"/>
    </location>
</feature>